<evidence type="ECO:0000313" key="2">
    <source>
        <dbReference type="Proteomes" id="UP000799754"/>
    </source>
</evidence>
<dbReference type="EMBL" id="MU006705">
    <property type="protein sequence ID" value="KAF2630950.1"/>
    <property type="molecule type" value="Genomic_DNA"/>
</dbReference>
<name>A0ACB6S9K4_9PLEO</name>
<organism evidence="1 2">
    <name type="scientific">Macroventuria anomochaeta</name>
    <dbReference type="NCBI Taxonomy" id="301207"/>
    <lineage>
        <taxon>Eukaryota</taxon>
        <taxon>Fungi</taxon>
        <taxon>Dikarya</taxon>
        <taxon>Ascomycota</taxon>
        <taxon>Pezizomycotina</taxon>
        <taxon>Dothideomycetes</taxon>
        <taxon>Pleosporomycetidae</taxon>
        <taxon>Pleosporales</taxon>
        <taxon>Pleosporineae</taxon>
        <taxon>Didymellaceae</taxon>
        <taxon>Macroventuria</taxon>
    </lineage>
</organism>
<gene>
    <name evidence="1" type="ORF">BU25DRAFT_407519</name>
</gene>
<protein>
    <submittedName>
        <fullName evidence="1">Uncharacterized protein</fullName>
    </submittedName>
</protein>
<accession>A0ACB6S9K4</accession>
<keyword evidence="2" id="KW-1185">Reference proteome</keyword>
<reference evidence="1" key="1">
    <citation type="journal article" date="2020" name="Stud. Mycol.">
        <title>101 Dothideomycetes genomes: a test case for predicting lifestyles and emergence of pathogens.</title>
        <authorList>
            <person name="Haridas S."/>
            <person name="Albert R."/>
            <person name="Binder M."/>
            <person name="Bloem J."/>
            <person name="Labutti K."/>
            <person name="Salamov A."/>
            <person name="Andreopoulos B."/>
            <person name="Baker S."/>
            <person name="Barry K."/>
            <person name="Bills G."/>
            <person name="Bluhm B."/>
            <person name="Cannon C."/>
            <person name="Castanera R."/>
            <person name="Culley D."/>
            <person name="Daum C."/>
            <person name="Ezra D."/>
            <person name="Gonzalez J."/>
            <person name="Henrissat B."/>
            <person name="Kuo A."/>
            <person name="Liang C."/>
            <person name="Lipzen A."/>
            <person name="Lutzoni F."/>
            <person name="Magnuson J."/>
            <person name="Mondo S."/>
            <person name="Nolan M."/>
            <person name="Ohm R."/>
            <person name="Pangilinan J."/>
            <person name="Park H.-J."/>
            <person name="Ramirez L."/>
            <person name="Alfaro M."/>
            <person name="Sun H."/>
            <person name="Tritt A."/>
            <person name="Yoshinaga Y."/>
            <person name="Zwiers L.-H."/>
            <person name="Turgeon B."/>
            <person name="Goodwin S."/>
            <person name="Spatafora J."/>
            <person name="Crous P."/>
            <person name="Grigoriev I."/>
        </authorList>
    </citation>
    <scope>NUCLEOTIDE SEQUENCE</scope>
    <source>
        <strain evidence="1">CBS 525.71</strain>
    </source>
</reference>
<proteinExistence type="predicted"/>
<comment type="caution">
    <text evidence="1">The sequence shown here is derived from an EMBL/GenBank/DDBJ whole genome shotgun (WGS) entry which is preliminary data.</text>
</comment>
<sequence length="53" mass="6118">MAFYLKFDLKMQFPGAWQIPDILEDHAGRTLINHLQSPDRLPPSATIVVIWIL</sequence>
<dbReference type="Proteomes" id="UP000799754">
    <property type="component" value="Unassembled WGS sequence"/>
</dbReference>
<evidence type="ECO:0000313" key="1">
    <source>
        <dbReference type="EMBL" id="KAF2630950.1"/>
    </source>
</evidence>